<dbReference type="SMART" id="SM00479">
    <property type="entry name" value="EXOIII"/>
    <property type="match status" value="1"/>
</dbReference>
<dbReference type="Pfam" id="PF00929">
    <property type="entry name" value="RNase_T"/>
    <property type="match status" value="1"/>
</dbReference>
<evidence type="ECO:0000256" key="8">
    <source>
        <dbReference type="ARBA" id="ARBA00023242"/>
    </source>
</evidence>
<dbReference type="FunFam" id="3.30.420.10:FF:000007">
    <property type="entry name" value="Interferon-stimulated exonuclease gene 20"/>
    <property type="match status" value="1"/>
</dbReference>
<proteinExistence type="inferred from homology"/>
<dbReference type="PANTHER" id="PTHR12801:SF45">
    <property type="entry name" value="RNA EXONUCLEASE 4"/>
    <property type="match status" value="1"/>
</dbReference>
<comment type="similarity">
    <text evidence="2">Belongs to the REXO4 family.</text>
</comment>
<name>A0AAD5BHN2_9ASCO</name>
<feature type="region of interest" description="Disordered" evidence="10">
    <location>
        <begin position="1"/>
        <end position="44"/>
    </location>
</feature>
<feature type="compositionally biased region" description="Polar residues" evidence="10">
    <location>
        <begin position="1"/>
        <end position="11"/>
    </location>
</feature>
<keyword evidence="4" id="KW-0698">rRNA processing</keyword>
<evidence type="ECO:0000256" key="3">
    <source>
        <dbReference type="ARBA" id="ARBA00016937"/>
    </source>
</evidence>
<evidence type="ECO:0000256" key="9">
    <source>
        <dbReference type="ARBA" id="ARBA00025599"/>
    </source>
</evidence>
<dbReference type="InterPro" id="IPR037431">
    <property type="entry name" value="REX4_DEDDh_dom"/>
</dbReference>
<dbReference type="InterPro" id="IPR036397">
    <property type="entry name" value="RNaseH_sf"/>
</dbReference>
<feature type="compositionally biased region" description="Low complexity" evidence="10">
    <location>
        <begin position="12"/>
        <end position="30"/>
    </location>
</feature>
<dbReference type="GO" id="GO:0003676">
    <property type="term" value="F:nucleic acid binding"/>
    <property type="evidence" value="ECO:0007669"/>
    <property type="project" value="InterPro"/>
</dbReference>
<protein>
    <recommendedName>
        <fullName evidence="3">RNA exonuclease 4</fullName>
    </recommendedName>
</protein>
<keyword evidence="7" id="KW-0269">Exonuclease</keyword>
<evidence type="ECO:0000256" key="2">
    <source>
        <dbReference type="ARBA" id="ARBA00010489"/>
    </source>
</evidence>
<dbReference type="SUPFAM" id="SSF53098">
    <property type="entry name" value="Ribonuclease H-like"/>
    <property type="match status" value="1"/>
</dbReference>
<dbReference type="InterPro" id="IPR013520">
    <property type="entry name" value="Ribonucl_H"/>
</dbReference>
<evidence type="ECO:0000256" key="7">
    <source>
        <dbReference type="ARBA" id="ARBA00022839"/>
    </source>
</evidence>
<feature type="domain" description="Exonuclease" evidence="11">
    <location>
        <begin position="113"/>
        <end position="273"/>
    </location>
</feature>
<dbReference type="GO" id="GO:0000027">
    <property type="term" value="P:ribosomal large subunit assembly"/>
    <property type="evidence" value="ECO:0007669"/>
    <property type="project" value="TreeGrafter"/>
</dbReference>
<dbReference type="GO" id="GO:0008408">
    <property type="term" value="F:3'-5' exonuclease activity"/>
    <property type="evidence" value="ECO:0007669"/>
    <property type="project" value="InterPro"/>
</dbReference>
<evidence type="ECO:0000256" key="1">
    <source>
        <dbReference type="ARBA" id="ARBA00004123"/>
    </source>
</evidence>
<comment type="function">
    <text evidence="9">Exoribonuclease involved in ribosome biosynthesis. Involved in the processing of ITS1, the internal transcribed spacer localized between the 18S and 5.8S rRNAs.</text>
</comment>
<evidence type="ECO:0000256" key="10">
    <source>
        <dbReference type="SAM" id="MobiDB-lite"/>
    </source>
</evidence>
<evidence type="ECO:0000313" key="12">
    <source>
        <dbReference type="EMBL" id="KAI5964023.1"/>
    </source>
</evidence>
<dbReference type="Proteomes" id="UP001204833">
    <property type="component" value="Unassembled WGS sequence"/>
</dbReference>
<accession>A0AAD5BHN2</accession>
<dbReference type="RefSeq" id="XP_051610372.1">
    <property type="nucleotide sequence ID" value="XM_051750309.1"/>
</dbReference>
<dbReference type="PANTHER" id="PTHR12801">
    <property type="entry name" value="RNA EXONUCLEASE REXO1 / RECO3 FAMILY MEMBER-RELATED"/>
    <property type="match status" value="1"/>
</dbReference>
<organism evidence="12 13">
    <name type="scientific">Candida theae</name>
    <dbReference type="NCBI Taxonomy" id="1198502"/>
    <lineage>
        <taxon>Eukaryota</taxon>
        <taxon>Fungi</taxon>
        <taxon>Dikarya</taxon>
        <taxon>Ascomycota</taxon>
        <taxon>Saccharomycotina</taxon>
        <taxon>Pichiomycetes</taxon>
        <taxon>Debaryomycetaceae</taxon>
        <taxon>Candida/Lodderomyces clade</taxon>
        <taxon>Candida</taxon>
    </lineage>
</organism>
<dbReference type="EMBL" id="JAIHNG010000049">
    <property type="protein sequence ID" value="KAI5964023.1"/>
    <property type="molecule type" value="Genomic_DNA"/>
</dbReference>
<evidence type="ECO:0000256" key="4">
    <source>
        <dbReference type="ARBA" id="ARBA00022552"/>
    </source>
</evidence>
<evidence type="ECO:0000256" key="5">
    <source>
        <dbReference type="ARBA" id="ARBA00022722"/>
    </source>
</evidence>
<keyword evidence="8" id="KW-0539">Nucleus</keyword>
<dbReference type="InterPro" id="IPR047021">
    <property type="entry name" value="REXO1/3/4-like"/>
</dbReference>
<keyword evidence="6" id="KW-0378">Hydrolase</keyword>
<keyword evidence="5" id="KW-0540">Nuclease</keyword>
<dbReference type="CDD" id="cd06144">
    <property type="entry name" value="REX4_like"/>
    <property type="match status" value="1"/>
</dbReference>
<sequence>MAGLSSNWKQLSSKISKPSSNNNNNNTTHYNNKKKKSHTKAKEDHIQNSLKNDKHLLQLKHNRVNKDGFINASPLEFTLWTTIGNNEIKKENIPTTDNTINKSEKDRRKELGKIVAIDCEFVGAGEGRLSHLARVTIVNFYGHVVLDQYVQPRLRVTDWRTWVSGITPWHMQFAIKFDDARARVEEILKDRVLVGHALENDLDKLCLTHPKSLTRDTSTFPPFRAVSSGRTPGLKKLVKQFLDLDIQNGVHNPIEDARATMLLYRLQKNQIEAFAKSIK</sequence>
<dbReference type="Gene3D" id="3.30.420.10">
    <property type="entry name" value="Ribonuclease H-like superfamily/Ribonuclease H"/>
    <property type="match status" value="1"/>
</dbReference>
<gene>
    <name evidence="12" type="ORF">KGF57_001134</name>
</gene>
<comment type="subcellular location">
    <subcellularLocation>
        <location evidence="1">Nucleus</location>
    </subcellularLocation>
</comment>
<dbReference type="AlphaFoldDB" id="A0AAD5BHN2"/>
<evidence type="ECO:0000313" key="13">
    <source>
        <dbReference type="Proteomes" id="UP001204833"/>
    </source>
</evidence>
<evidence type="ECO:0000256" key="6">
    <source>
        <dbReference type="ARBA" id="ARBA00022801"/>
    </source>
</evidence>
<reference evidence="12 13" key="1">
    <citation type="journal article" date="2022" name="DNA Res.">
        <title>Genome analysis of five recently described species of the CUG-Ser clade uncovers Candida theae as a new hybrid lineage with pathogenic potential in the Candida parapsilosis species complex.</title>
        <authorList>
            <person name="Mixao V."/>
            <person name="Del Olmo V."/>
            <person name="Hegedusova E."/>
            <person name="Saus E."/>
            <person name="Pryszcz L."/>
            <person name="Cillingova A."/>
            <person name="Nosek J."/>
            <person name="Gabaldon T."/>
        </authorList>
    </citation>
    <scope>NUCLEOTIDE SEQUENCE [LARGE SCALE GENOMIC DNA]</scope>
    <source>
        <strain evidence="12 13">CBS 12239</strain>
    </source>
</reference>
<dbReference type="GO" id="GO:0005634">
    <property type="term" value="C:nucleus"/>
    <property type="evidence" value="ECO:0007669"/>
    <property type="project" value="UniProtKB-SubCell"/>
</dbReference>
<comment type="caution">
    <text evidence="12">The sequence shown here is derived from an EMBL/GenBank/DDBJ whole genome shotgun (WGS) entry which is preliminary data.</text>
</comment>
<dbReference type="GeneID" id="76149193"/>
<dbReference type="GO" id="GO:0006364">
    <property type="term" value="P:rRNA processing"/>
    <property type="evidence" value="ECO:0007669"/>
    <property type="project" value="UniProtKB-KW"/>
</dbReference>
<keyword evidence="13" id="KW-1185">Reference proteome</keyword>
<evidence type="ECO:0000259" key="11">
    <source>
        <dbReference type="SMART" id="SM00479"/>
    </source>
</evidence>
<dbReference type="InterPro" id="IPR012337">
    <property type="entry name" value="RNaseH-like_sf"/>
</dbReference>